<comment type="caution">
    <text evidence="3">The sequence shown here is derived from an EMBL/GenBank/DDBJ whole genome shotgun (WGS) entry which is preliminary data.</text>
</comment>
<evidence type="ECO:0000256" key="1">
    <source>
        <dbReference type="SAM" id="MobiDB-lite"/>
    </source>
</evidence>
<feature type="region of interest" description="Disordered" evidence="1">
    <location>
        <begin position="116"/>
        <end position="161"/>
    </location>
</feature>
<protein>
    <submittedName>
        <fullName evidence="3">Uncharacterized protein</fullName>
    </submittedName>
</protein>
<feature type="transmembrane region" description="Helical" evidence="2">
    <location>
        <begin position="74"/>
        <end position="91"/>
    </location>
</feature>
<feature type="compositionally biased region" description="Low complexity" evidence="1">
    <location>
        <begin position="125"/>
        <end position="139"/>
    </location>
</feature>
<reference evidence="3" key="1">
    <citation type="submission" date="2021-08" db="EMBL/GenBank/DDBJ databases">
        <title>WGS assembly of Ceratopteris richardii.</title>
        <authorList>
            <person name="Marchant D.B."/>
            <person name="Chen G."/>
            <person name="Jenkins J."/>
            <person name="Shu S."/>
            <person name="Leebens-Mack J."/>
            <person name="Grimwood J."/>
            <person name="Schmutz J."/>
            <person name="Soltis P."/>
            <person name="Soltis D."/>
            <person name="Chen Z.-H."/>
        </authorList>
    </citation>
    <scope>NUCLEOTIDE SEQUENCE</scope>
    <source>
        <strain evidence="3">Whitten #5841</strain>
        <tissue evidence="3">Leaf</tissue>
    </source>
</reference>
<evidence type="ECO:0000256" key="2">
    <source>
        <dbReference type="SAM" id="Phobius"/>
    </source>
</evidence>
<dbReference type="AlphaFoldDB" id="A0A8T2U5E6"/>
<gene>
    <name evidence="3" type="ORF">KP509_09G064400</name>
</gene>
<feature type="compositionally biased region" description="Polar residues" evidence="1">
    <location>
        <begin position="145"/>
        <end position="161"/>
    </location>
</feature>
<keyword evidence="2" id="KW-0472">Membrane</keyword>
<dbReference type="EMBL" id="CM035414">
    <property type="protein sequence ID" value="KAH7429750.1"/>
    <property type="molecule type" value="Genomic_DNA"/>
</dbReference>
<keyword evidence="4" id="KW-1185">Reference proteome</keyword>
<accession>A0A8T2U5E6</accession>
<evidence type="ECO:0000313" key="3">
    <source>
        <dbReference type="EMBL" id="KAH7429750.1"/>
    </source>
</evidence>
<keyword evidence="2" id="KW-0812">Transmembrane</keyword>
<sequence length="161" mass="17788">MAFIDIYASKIGYERERERERERGHQRSVLSSPFLSHYSERRRASSYILFRRGVECLEGDRGEATKDMASSKTALFFGSAFVVMLMMVITIPSDVDAAISCVHPARAASAALFPHTPAHQSQRRPSATYAPPAASAGAAKDFKLNDNNSVHMNTQRPHASS</sequence>
<organism evidence="3 4">
    <name type="scientific">Ceratopteris richardii</name>
    <name type="common">Triangle waterfern</name>
    <dbReference type="NCBI Taxonomy" id="49495"/>
    <lineage>
        <taxon>Eukaryota</taxon>
        <taxon>Viridiplantae</taxon>
        <taxon>Streptophyta</taxon>
        <taxon>Embryophyta</taxon>
        <taxon>Tracheophyta</taxon>
        <taxon>Polypodiopsida</taxon>
        <taxon>Polypodiidae</taxon>
        <taxon>Polypodiales</taxon>
        <taxon>Pteridineae</taxon>
        <taxon>Pteridaceae</taxon>
        <taxon>Parkerioideae</taxon>
        <taxon>Ceratopteris</taxon>
    </lineage>
</organism>
<evidence type="ECO:0000313" key="4">
    <source>
        <dbReference type="Proteomes" id="UP000825935"/>
    </source>
</evidence>
<proteinExistence type="predicted"/>
<dbReference type="Proteomes" id="UP000825935">
    <property type="component" value="Chromosome 9"/>
</dbReference>
<name>A0A8T2U5E6_CERRI</name>
<keyword evidence="2" id="KW-1133">Transmembrane helix</keyword>